<gene>
    <name evidence="1" type="ORF">D6D01_00785</name>
</gene>
<dbReference type="EMBL" id="QZBD01000012">
    <property type="protein sequence ID" value="THY36024.1"/>
    <property type="molecule type" value="Genomic_DNA"/>
</dbReference>
<accession>A0A4S9M1T8</accession>
<evidence type="ECO:0000313" key="2">
    <source>
        <dbReference type="Proteomes" id="UP000306584"/>
    </source>
</evidence>
<organism evidence="1 2">
    <name type="scientific">Aureobasidium pullulans</name>
    <name type="common">Black yeast</name>
    <name type="synonym">Pullularia pullulans</name>
    <dbReference type="NCBI Taxonomy" id="5580"/>
    <lineage>
        <taxon>Eukaryota</taxon>
        <taxon>Fungi</taxon>
        <taxon>Dikarya</taxon>
        <taxon>Ascomycota</taxon>
        <taxon>Pezizomycotina</taxon>
        <taxon>Dothideomycetes</taxon>
        <taxon>Dothideomycetidae</taxon>
        <taxon>Dothideales</taxon>
        <taxon>Saccotheciaceae</taxon>
        <taxon>Aureobasidium</taxon>
    </lineage>
</organism>
<comment type="caution">
    <text evidence="1">The sequence shown here is derived from an EMBL/GenBank/DDBJ whole genome shotgun (WGS) entry which is preliminary data.</text>
</comment>
<name>A0A4S9M1T8_AURPU</name>
<protein>
    <submittedName>
        <fullName evidence="1">Uncharacterized protein</fullName>
    </submittedName>
</protein>
<evidence type="ECO:0000313" key="1">
    <source>
        <dbReference type="EMBL" id="THY36024.1"/>
    </source>
</evidence>
<dbReference type="AlphaFoldDB" id="A0A4S9M1T8"/>
<sequence length="73" mass="8053">MCDGQVKLVNTGRYGGALGTPPTSEWSACVVGDSFEVEAGKRIEHDLECYGLEIVLKETGAPAPEYYHYWDEL</sequence>
<proteinExistence type="predicted"/>
<dbReference type="Proteomes" id="UP000306584">
    <property type="component" value="Unassembled WGS sequence"/>
</dbReference>
<reference evidence="1 2" key="1">
    <citation type="submission" date="2018-10" db="EMBL/GenBank/DDBJ databases">
        <title>Fifty Aureobasidium pullulans genomes reveal a recombining polyextremotolerant generalist.</title>
        <authorList>
            <person name="Gostincar C."/>
            <person name="Turk M."/>
            <person name="Zajc J."/>
            <person name="Gunde-Cimerman N."/>
        </authorList>
    </citation>
    <scope>NUCLEOTIDE SEQUENCE [LARGE SCALE GENOMIC DNA]</scope>
    <source>
        <strain evidence="1 2">EXF-6604</strain>
    </source>
</reference>